<protein>
    <submittedName>
        <fullName evidence="1">15-hydroxyprostaglandin dehydrogenase (Nad(+))</fullName>
    </submittedName>
</protein>
<evidence type="ECO:0000313" key="2">
    <source>
        <dbReference type="Proteomes" id="UP000805649"/>
    </source>
</evidence>
<reference evidence="1 2" key="1">
    <citation type="journal article" date="2020" name="Phytopathology">
        <title>Genome Sequence Resources of Colletotrichum truncatum, C. plurivorum, C. musicola, and C. sojae: Four Species Pathogenic to Soybean (Glycine max).</title>
        <authorList>
            <person name="Rogerio F."/>
            <person name="Boufleur T.R."/>
            <person name="Ciampi-Guillardi M."/>
            <person name="Sukno S.A."/>
            <person name="Thon M.R."/>
            <person name="Massola Junior N.S."/>
            <person name="Baroncelli R."/>
        </authorList>
    </citation>
    <scope>NUCLEOTIDE SEQUENCE [LARGE SCALE GENOMIC DNA]</scope>
    <source>
        <strain evidence="1 2">CMES1059</strain>
    </source>
</reference>
<organism evidence="1 2">
    <name type="scientific">Colletotrichum truncatum</name>
    <name type="common">Anthracnose fungus</name>
    <name type="synonym">Colletotrichum capsici</name>
    <dbReference type="NCBI Taxonomy" id="5467"/>
    <lineage>
        <taxon>Eukaryota</taxon>
        <taxon>Fungi</taxon>
        <taxon>Dikarya</taxon>
        <taxon>Ascomycota</taxon>
        <taxon>Pezizomycotina</taxon>
        <taxon>Sordariomycetes</taxon>
        <taxon>Hypocreomycetidae</taxon>
        <taxon>Glomerellales</taxon>
        <taxon>Glomerellaceae</taxon>
        <taxon>Colletotrichum</taxon>
        <taxon>Colletotrichum truncatum species complex</taxon>
    </lineage>
</organism>
<gene>
    <name evidence="1" type="ORF">CTRU02_215652</name>
</gene>
<evidence type="ECO:0000313" key="1">
    <source>
        <dbReference type="EMBL" id="KAL0929486.1"/>
    </source>
</evidence>
<name>A0ACC3YCA7_COLTU</name>
<comment type="caution">
    <text evidence="1">The sequence shown here is derived from an EMBL/GenBank/DDBJ whole genome shotgun (WGS) entry which is preliminary data.</text>
</comment>
<keyword evidence="2" id="KW-1185">Reference proteome</keyword>
<accession>A0ACC3YCA7</accession>
<dbReference type="Proteomes" id="UP000805649">
    <property type="component" value="Unassembled WGS sequence"/>
</dbReference>
<dbReference type="EMBL" id="VUJX02000017">
    <property type="protein sequence ID" value="KAL0929486.1"/>
    <property type="molecule type" value="Genomic_DNA"/>
</dbReference>
<sequence length="181" mass="19917">MHKVAIITGGDSGIGLSVATALLQRDAWHVHIIGTNPTKGERALSILGNNAYFYREDVTNYQGLAEVFGRIFAREQRLDFVFANAGVVGRPQFESMHSQVPPCLEQQPPALDQYVCDVNFKGVVSTVHLAQYYFAKNLTEDQSLVITGSCASIWPASLYPLYTASKVTQPFSSILNNDANF</sequence>
<proteinExistence type="predicted"/>